<dbReference type="PANTHER" id="PTHR35038">
    <property type="entry name" value="DISSIMILATORY SULFITE REDUCTASE SIRA"/>
    <property type="match status" value="1"/>
</dbReference>
<feature type="signal peptide" evidence="2">
    <location>
        <begin position="1"/>
        <end position="30"/>
    </location>
</feature>
<evidence type="ECO:0000256" key="2">
    <source>
        <dbReference type="SAM" id="SignalP"/>
    </source>
</evidence>
<dbReference type="NCBIfam" id="TIGR03508">
    <property type="entry name" value="decahem_SO"/>
    <property type="match status" value="1"/>
</dbReference>
<dbReference type="InterPro" id="IPR036280">
    <property type="entry name" value="Multihaem_cyt_sf"/>
</dbReference>
<dbReference type="InterPro" id="IPR053875">
    <property type="entry name" value="Cytochrom_c_NrfB-like_dom"/>
</dbReference>
<evidence type="ECO:0000313" key="6">
    <source>
        <dbReference type="Proteomes" id="UP000679575"/>
    </source>
</evidence>
<protein>
    <submittedName>
        <fullName evidence="5">DmsE family decaheme c-type cytochrome</fullName>
    </submittedName>
</protein>
<feature type="domain" description="Cytochrome c-type protein NrfB-like" evidence="4">
    <location>
        <begin position="96"/>
        <end position="170"/>
    </location>
</feature>
<dbReference type="SUPFAM" id="SSF48695">
    <property type="entry name" value="Multiheme cytochromes"/>
    <property type="match status" value="1"/>
</dbReference>
<dbReference type="Proteomes" id="UP000679575">
    <property type="component" value="Chromosome"/>
</dbReference>
<dbReference type="Gene3D" id="1.10.1130.10">
    <property type="entry name" value="Flavocytochrome C3, Chain A"/>
    <property type="match status" value="3"/>
</dbReference>
<sequence>MNTNQKIQAMLNTTLVAAVLSLGLAHTAHAAPWDKKMTPAQVESALDKKFEEGKYSPKGADTCLMCHRRTGNVMEIFKGVHGAIDSSKSPMAGLQCEACHGPQGKHKGANEPMITFGKGSTLSPQKQNSVCLSCHTDDKRMNWEGSHHDNADVACASCHTIHAAQDPVLSKATEVEVCTSCHTKEKADMNKRSAHPLKWNQMTCTDCHNPHGTSTEADLVKPTINETCYSCHAEKRGPKLWEHAPVTENCDSCHNPHGSANEAMLKARAPMLCQQCHASDGHTSNAYMGNTGLGSTVNGSAFTGGRSCLNCHSQVHGSNNPSGKLLQR</sequence>
<proteinExistence type="predicted"/>
<evidence type="ECO:0000313" key="5">
    <source>
        <dbReference type="EMBL" id="QUN07555.1"/>
    </source>
</evidence>
<feature type="domain" description="Doubled CXXCH motif" evidence="3">
    <location>
        <begin position="243"/>
        <end position="280"/>
    </location>
</feature>
<gene>
    <name evidence="5" type="ORF">KDN34_06760</name>
</gene>
<dbReference type="EMBL" id="CP073587">
    <property type="protein sequence ID" value="QUN07555.1"/>
    <property type="molecule type" value="Genomic_DNA"/>
</dbReference>
<dbReference type="Pfam" id="PF09699">
    <property type="entry name" value="Paired_CXXCH_1"/>
    <property type="match status" value="2"/>
</dbReference>
<dbReference type="PANTHER" id="PTHR35038:SF6">
    <property type="entry name" value="SURFACE LOCALIZED DECAHEME CYTOCHROME C LIPOPROTEIN"/>
    <property type="match status" value="1"/>
</dbReference>
<feature type="domain" description="Doubled CXXCH motif" evidence="3">
    <location>
        <begin position="198"/>
        <end position="236"/>
    </location>
</feature>
<accession>A0ABX7YXZ9</accession>
<organism evidence="5 6">
    <name type="scientific">Shewanella yunxiaonensis</name>
    <dbReference type="NCBI Taxonomy" id="2829809"/>
    <lineage>
        <taxon>Bacteria</taxon>
        <taxon>Pseudomonadati</taxon>
        <taxon>Pseudomonadota</taxon>
        <taxon>Gammaproteobacteria</taxon>
        <taxon>Alteromonadales</taxon>
        <taxon>Shewanellaceae</taxon>
        <taxon>Shewanella</taxon>
    </lineage>
</organism>
<reference evidence="5 6" key="1">
    <citation type="submission" date="2021-04" db="EMBL/GenBank/DDBJ databases">
        <title>Novel species identification of genus Shewanella.</title>
        <authorList>
            <person name="Liu G."/>
        </authorList>
    </citation>
    <scope>NUCLEOTIDE SEQUENCE [LARGE SCALE GENOMIC DNA]</scope>
    <source>
        <strain evidence="5 6">FJAT-54481</strain>
    </source>
</reference>
<evidence type="ECO:0000256" key="1">
    <source>
        <dbReference type="ARBA" id="ARBA00022729"/>
    </source>
</evidence>
<keyword evidence="6" id="KW-1185">Reference proteome</keyword>
<dbReference type="InterPro" id="IPR020015">
    <property type="entry name" value="Decahaem_cyt-c_DmsE"/>
</dbReference>
<feature type="chain" id="PRO_5045226595" evidence="2">
    <location>
        <begin position="31"/>
        <end position="328"/>
    </location>
</feature>
<evidence type="ECO:0000259" key="3">
    <source>
        <dbReference type="Pfam" id="PF09699"/>
    </source>
</evidence>
<name>A0ABX7YXZ9_9GAMM</name>
<evidence type="ECO:0000259" key="4">
    <source>
        <dbReference type="Pfam" id="PF22678"/>
    </source>
</evidence>
<dbReference type="Pfam" id="PF22678">
    <property type="entry name" value="Cytochrom_c_NrfB-like"/>
    <property type="match status" value="1"/>
</dbReference>
<dbReference type="InterPro" id="IPR051829">
    <property type="entry name" value="Multiheme_Cytochr_ET"/>
</dbReference>
<keyword evidence="1 2" id="KW-0732">Signal</keyword>
<dbReference type="NCBIfam" id="TIGR01905">
    <property type="entry name" value="paired_CXXCH_1"/>
    <property type="match status" value="2"/>
</dbReference>
<dbReference type="InterPro" id="IPR010177">
    <property type="entry name" value="Paired_CXXCH_1"/>
</dbReference>